<proteinExistence type="predicted"/>
<dbReference type="EMBL" id="BMAO01016594">
    <property type="protein sequence ID" value="GFR09847.1"/>
    <property type="molecule type" value="Genomic_DNA"/>
</dbReference>
<name>A0A8X6LIQ7_TRICU</name>
<feature type="region of interest" description="Disordered" evidence="1">
    <location>
        <begin position="1"/>
        <end position="87"/>
    </location>
</feature>
<feature type="compositionally biased region" description="Basic residues" evidence="1">
    <location>
        <begin position="68"/>
        <end position="77"/>
    </location>
</feature>
<keyword evidence="3" id="KW-1185">Reference proteome</keyword>
<evidence type="ECO:0000313" key="3">
    <source>
        <dbReference type="Proteomes" id="UP000887116"/>
    </source>
</evidence>
<sequence length="116" mass="13730">MKDKPCTENPAPVHRATQRQTSTARRSSPYPLRNILRISKRQAIPGRTCPYITRSREEARQKEEASRNRRSRFRPYKQRSEKGTEKEGFDTEKKWRFVLEQYESFVQAKGLLALKC</sequence>
<reference evidence="2" key="1">
    <citation type="submission" date="2020-07" db="EMBL/GenBank/DDBJ databases">
        <title>Multicomponent nature underlies the extraordinary mechanical properties of spider dragline silk.</title>
        <authorList>
            <person name="Kono N."/>
            <person name="Nakamura H."/>
            <person name="Mori M."/>
            <person name="Yoshida Y."/>
            <person name="Ohtoshi R."/>
            <person name="Malay A.D."/>
            <person name="Moran D.A.P."/>
            <person name="Tomita M."/>
            <person name="Numata K."/>
            <person name="Arakawa K."/>
        </authorList>
    </citation>
    <scope>NUCLEOTIDE SEQUENCE</scope>
</reference>
<feature type="compositionally biased region" description="Low complexity" evidence="1">
    <location>
        <begin position="18"/>
        <end position="28"/>
    </location>
</feature>
<dbReference type="Proteomes" id="UP000887116">
    <property type="component" value="Unassembled WGS sequence"/>
</dbReference>
<protein>
    <submittedName>
        <fullName evidence="2">Uncharacterized protein</fullName>
    </submittedName>
</protein>
<accession>A0A8X6LIQ7</accession>
<evidence type="ECO:0000313" key="2">
    <source>
        <dbReference type="EMBL" id="GFR09847.1"/>
    </source>
</evidence>
<feature type="compositionally biased region" description="Basic and acidic residues" evidence="1">
    <location>
        <begin position="54"/>
        <end position="67"/>
    </location>
</feature>
<comment type="caution">
    <text evidence="2">The sequence shown here is derived from an EMBL/GenBank/DDBJ whole genome shotgun (WGS) entry which is preliminary data.</text>
</comment>
<organism evidence="2 3">
    <name type="scientific">Trichonephila clavata</name>
    <name type="common">Joro spider</name>
    <name type="synonym">Nephila clavata</name>
    <dbReference type="NCBI Taxonomy" id="2740835"/>
    <lineage>
        <taxon>Eukaryota</taxon>
        <taxon>Metazoa</taxon>
        <taxon>Ecdysozoa</taxon>
        <taxon>Arthropoda</taxon>
        <taxon>Chelicerata</taxon>
        <taxon>Arachnida</taxon>
        <taxon>Araneae</taxon>
        <taxon>Araneomorphae</taxon>
        <taxon>Entelegynae</taxon>
        <taxon>Araneoidea</taxon>
        <taxon>Nephilidae</taxon>
        <taxon>Trichonephila</taxon>
    </lineage>
</organism>
<evidence type="ECO:0000256" key="1">
    <source>
        <dbReference type="SAM" id="MobiDB-lite"/>
    </source>
</evidence>
<dbReference type="AlphaFoldDB" id="A0A8X6LIQ7"/>
<feature type="compositionally biased region" description="Basic and acidic residues" evidence="1">
    <location>
        <begin position="78"/>
        <end position="87"/>
    </location>
</feature>
<gene>
    <name evidence="2" type="ORF">TNCT_633731</name>
</gene>